<dbReference type="Pfam" id="PF22848">
    <property type="entry name" value="ASD1_dom"/>
    <property type="match status" value="1"/>
</dbReference>
<dbReference type="Gene3D" id="3.20.20.80">
    <property type="entry name" value="Glycosidases"/>
    <property type="match status" value="1"/>
</dbReference>
<evidence type="ECO:0000256" key="3">
    <source>
        <dbReference type="ARBA" id="ARBA00011165"/>
    </source>
</evidence>
<comment type="caution">
    <text evidence="9">The sequence shown here is derived from an EMBL/GenBank/DDBJ whole genome shotgun (WGS) entry which is preliminary data.</text>
</comment>
<protein>
    <recommendedName>
        <fullName evidence="4">non-reducing end alpha-L-arabinofuranosidase</fullName>
        <ecNumber evidence="4">3.2.1.55</ecNumber>
    </recommendedName>
</protein>
<evidence type="ECO:0000256" key="5">
    <source>
        <dbReference type="ARBA" id="ARBA00022801"/>
    </source>
</evidence>
<dbReference type="GO" id="GO:0046373">
    <property type="term" value="P:L-arabinose metabolic process"/>
    <property type="evidence" value="ECO:0007669"/>
    <property type="project" value="InterPro"/>
</dbReference>
<organism evidence="9 10">
    <name type="scientific">Scrofimicrobium canadense</name>
    <dbReference type="NCBI Taxonomy" id="2652290"/>
    <lineage>
        <taxon>Bacteria</taxon>
        <taxon>Bacillati</taxon>
        <taxon>Actinomycetota</taxon>
        <taxon>Actinomycetes</taxon>
        <taxon>Actinomycetales</taxon>
        <taxon>Actinomycetaceae</taxon>
        <taxon>Scrofimicrobium</taxon>
    </lineage>
</organism>
<comment type="subunit">
    <text evidence="3">Homohexamer; trimer of dimers.</text>
</comment>
<evidence type="ECO:0000256" key="7">
    <source>
        <dbReference type="ARBA" id="ARBA00023295"/>
    </source>
</evidence>
<keyword evidence="5" id="KW-0378">Hydrolase</keyword>
<comment type="catalytic activity">
    <reaction evidence="1">
        <text>Hydrolysis of terminal non-reducing alpha-L-arabinofuranoside residues in alpha-L-arabinosides.</text>
        <dbReference type="EC" id="3.2.1.55"/>
    </reaction>
</comment>
<dbReference type="InterPro" id="IPR013780">
    <property type="entry name" value="Glyco_hydro_b"/>
</dbReference>
<dbReference type="Gene3D" id="2.60.40.1180">
    <property type="entry name" value="Golgi alpha-mannosidase II"/>
    <property type="match status" value="1"/>
</dbReference>
<evidence type="ECO:0000256" key="6">
    <source>
        <dbReference type="ARBA" id="ARBA00023277"/>
    </source>
</evidence>
<keyword evidence="6" id="KW-0119">Carbohydrate metabolism</keyword>
<dbReference type="GO" id="GO:0000272">
    <property type="term" value="P:polysaccharide catabolic process"/>
    <property type="evidence" value="ECO:0007669"/>
    <property type="project" value="TreeGrafter"/>
</dbReference>
<dbReference type="SMART" id="SM00813">
    <property type="entry name" value="Alpha-L-AF_C"/>
    <property type="match status" value="1"/>
</dbReference>
<dbReference type="EMBL" id="VULO01000012">
    <property type="protein sequence ID" value="MSS85129.1"/>
    <property type="molecule type" value="Genomic_DNA"/>
</dbReference>
<evidence type="ECO:0000313" key="10">
    <source>
        <dbReference type="Proteomes" id="UP000470875"/>
    </source>
</evidence>
<dbReference type="EC" id="3.2.1.55" evidence="4"/>
<comment type="similarity">
    <text evidence="2">Belongs to the glycosyl hydrolase 51 family.</text>
</comment>
<keyword evidence="7" id="KW-0326">Glycosidase</keyword>
<evidence type="ECO:0000259" key="8">
    <source>
        <dbReference type="SMART" id="SM00813"/>
    </source>
</evidence>
<reference evidence="9 10" key="1">
    <citation type="submission" date="2019-08" db="EMBL/GenBank/DDBJ databases">
        <title>In-depth cultivation of the pig gut microbiome towards novel bacterial diversity and tailored functional studies.</title>
        <authorList>
            <person name="Wylensek D."/>
            <person name="Hitch T.C.A."/>
            <person name="Clavel T."/>
        </authorList>
    </citation>
    <scope>NUCLEOTIDE SEQUENCE [LARGE SCALE GENOMIC DNA]</scope>
    <source>
        <strain evidence="9 10">WB03_NA08</strain>
    </source>
</reference>
<keyword evidence="10" id="KW-1185">Reference proteome</keyword>
<gene>
    <name evidence="9" type="ORF">FYJ24_10230</name>
</gene>
<dbReference type="PANTHER" id="PTHR43576:SF3">
    <property type="entry name" value="ALPHA-L-ARABINOFURANOSIDASE C"/>
    <property type="match status" value="1"/>
</dbReference>
<feature type="domain" description="Alpha-L-arabinofuranosidase C-terminal" evidence="8">
    <location>
        <begin position="291"/>
        <end position="490"/>
    </location>
</feature>
<name>A0A6N7VTN5_9ACTO</name>
<dbReference type="SUPFAM" id="SSF51445">
    <property type="entry name" value="(Trans)glycosidases"/>
    <property type="match status" value="1"/>
</dbReference>
<dbReference type="RefSeq" id="WP_154546092.1">
    <property type="nucleotide sequence ID" value="NZ_VULO01000012.1"/>
</dbReference>
<dbReference type="SUPFAM" id="SSF51011">
    <property type="entry name" value="Glycosyl hydrolase domain"/>
    <property type="match status" value="1"/>
</dbReference>
<proteinExistence type="inferred from homology"/>
<evidence type="ECO:0000256" key="1">
    <source>
        <dbReference type="ARBA" id="ARBA00001462"/>
    </source>
</evidence>
<dbReference type="Pfam" id="PF06964">
    <property type="entry name" value="Alpha-L-AF_C"/>
    <property type="match status" value="1"/>
</dbReference>
<sequence length="499" mass="55525">MLSATITTHHDFRVAPVDRKLFGAFVEHLGRCVYTGIYEPEHPESDDRGFRKDVIDAVRDLGISTVRYPGGNFVSGYRWEDGVGPLERRPVRLDLAWHTTETNEFGTNEFMEWASRASIEPMMAVNLGTRGIMEAVDLLEYCNGGTHTALADLRRSHGAEKPYGITMWCLGNEMDGPWQTGHKTAQEYGRLAAETARAMRAVDPTLQLVACGSSNSGMPTFGRWEYEVLQETYEDVDFISAHSYYQEHDGDLGSFLASAVDLDGFVESVAATIEAVRAQKRSQKRVYISLDEWNVWYQSRQDEQVPQGDDWPVAPKLLEDNYSVADAVVVGSLLISILRHSDVIKSASLAQLVNVIAPIMTEPGGKMWKQTTYHPFQHVSQMARGEVLQTLISSPTYETNRYGDVDVLDAVSVANDSEEVVFAVNRSQHEQMELTVRSGHKVRSVQATTYASADPYWKAGPSDDASVLPVVNATARIEGKCVKVTLPPVSWNVIRMPQA</sequence>
<dbReference type="InterPro" id="IPR010720">
    <property type="entry name" value="Alpha-L-AF_C"/>
</dbReference>
<evidence type="ECO:0000256" key="4">
    <source>
        <dbReference type="ARBA" id="ARBA00012670"/>
    </source>
</evidence>
<dbReference type="Proteomes" id="UP000470875">
    <property type="component" value="Unassembled WGS sequence"/>
</dbReference>
<dbReference type="AlphaFoldDB" id="A0A6N7VTN5"/>
<evidence type="ECO:0000313" key="9">
    <source>
        <dbReference type="EMBL" id="MSS85129.1"/>
    </source>
</evidence>
<evidence type="ECO:0000256" key="2">
    <source>
        <dbReference type="ARBA" id="ARBA00007186"/>
    </source>
</evidence>
<accession>A0A6N7VTN5</accession>
<dbReference type="InterPro" id="IPR055235">
    <property type="entry name" value="ASD1_cat"/>
</dbReference>
<dbReference type="GO" id="GO:0046556">
    <property type="term" value="F:alpha-L-arabinofuranosidase activity"/>
    <property type="evidence" value="ECO:0007669"/>
    <property type="project" value="UniProtKB-EC"/>
</dbReference>
<dbReference type="InterPro" id="IPR017853">
    <property type="entry name" value="GH"/>
</dbReference>
<dbReference type="PANTHER" id="PTHR43576">
    <property type="entry name" value="ALPHA-L-ARABINOFURANOSIDASE C-RELATED"/>
    <property type="match status" value="1"/>
</dbReference>